<protein>
    <submittedName>
        <fullName evidence="1">Uncharacterized protein</fullName>
    </submittedName>
</protein>
<dbReference type="OrthoDB" id="2873679at2"/>
<evidence type="ECO:0000313" key="2">
    <source>
        <dbReference type="Proteomes" id="UP000198855"/>
    </source>
</evidence>
<organism evidence="1 2">
    <name type="scientific">Paenibacillus catalpae</name>
    <dbReference type="NCBI Taxonomy" id="1045775"/>
    <lineage>
        <taxon>Bacteria</taxon>
        <taxon>Bacillati</taxon>
        <taxon>Bacillota</taxon>
        <taxon>Bacilli</taxon>
        <taxon>Bacillales</taxon>
        <taxon>Paenibacillaceae</taxon>
        <taxon>Paenibacillus</taxon>
    </lineage>
</organism>
<accession>A0A1I2CYA7</accession>
<dbReference type="Proteomes" id="UP000198855">
    <property type="component" value="Unassembled WGS sequence"/>
</dbReference>
<dbReference type="RefSeq" id="WP_091188077.1">
    <property type="nucleotide sequence ID" value="NZ_FOMT01000004.1"/>
</dbReference>
<name>A0A1I2CYA7_9BACL</name>
<evidence type="ECO:0000313" key="1">
    <source>
        <dbReference type="EMBL" id="SFE73281.1"/>
    </source>
</evidence>
<dbReference type="STRING" id="1045775.SAMN05216378_3876"/>
<sequence>MRIGKSKYRFFIFLGLFIITVVAVNVLSKYADVSSVSVSSVKTETNGKLSLKIGSLKGTYRVDDFSISEAGPVSISYEASSEEGTFTIKVSRSDETLWEKNVSSPETGAIEFDGVKGHYEITVETESAKRLVIKLSR</sequence>
<reference evidence="2" key="1">
    <citation type="submission" date="2016-10" db="EMBL/GenBank/DDBJ databases">
        <authorList>
            <person name="Varghese N."/>
            <person name="Submissions S."/>
        </authorList>
    </citation>
    <scope>NUCLEOTIDE SEQUENCE [LARGE SCALE GENOMIC DNA]</scope>
    <source>
        <strain evidence="2">CGMCC 1.10784</strain>
    </source>
</reference>
<dbReference type="EMBL" id="FOMT01000004">
    <property type="protein sequence ID" value="SFE73281.1"/>
    <property type="molecule type" value="Genomic_DNA"/>
</dbReference>
<dbReference type="AlphaFoldDB" id="A0A1I2CYA7"/>
<gene>
    <name evidence="1" type="ORF">SAMN05216378_3876</name>
</gene>
<keyword evidence="2" id="KW-1185">Reference proteome</keyword>
<proteinExistence type="predicted"/>